<keyword evidence="3" id="KW-1185">Reference proteome</keyword>
<evidence type="ECO:0000256" key="1">
    <source>
        <dbReference type="SAM" id="MobiDB-lite"/>
    </source>
</evidence>
<dbReference type="EMBL" id="VLJV01000001">
    <property type="protein sequence ID" value="TWH19800.1"/>
    <property type="molecule type" value="Genomic_DNA"/>
</dbReference>
<dbReference type="Gene3D" id="3.30.1310.10">
    <property type="entry name" value="Nucleoid-associated protein YbaB-like domain"/>
    <property type="match status" value="1"/>
</dbReference>
<dbReference type="InterPro" id="IPR036894">
    <property type="entry name" value="YbaB-like_sf"/>
</dbReference>
<organism evidence="2 3">
    <name type="scientific">Prauserella rugosa</name>
    <dbReference type="NCBI Taxonomy" id="43354"/>
    <lineage>
        <taxon>Bacteria</taxon>
        <taxon>Bacillati</taxon>
        <taxon>Actinomycetota</taxon>
        <taxon>Actinomycetes</taxon>
        <taxon>Pseudonocardiales</taxon>
        <taxon>Pseudonocardiaceae</taxon>
        <taxon>Prauserella</taxon>
    </lineage>
</organism>
<dbReference type="RefSeq" id="WP_030533926.1">
    <property type="nucleotide sequence ID" value="NZ_JOIJ01000020.1"/>
</dbReference>
<dbReference type="Pfam" id="PF02575">
    <property type="entry name" value="YbaB_DNA_bd"/>
    <property type="match status" value="1"/>
</dbReference>
<protein>
    <submittedName>
        <fullName evidence="2">YbaB/EbfC DNA-binding family protein</fullName>
    </submittedName>
</protein>
<feature type="region of interest" description="Disordered" evidence="1">
    <location>
        <begin position="121"/>
        <end position="174"/>
    </location>
</feature>
<dbReference type="GO" id="GO:0003677">
    <property type="term" value="F:DNA binding"/>
    <property type="evidence" value="ECO:0007669"/>
    <property type="project" value="UniProtKB-KW"/>
</dbReference>
<comment type="caution">
    <text evidence="2">The sequence shown here is derived from an EMBL/GenBank/DDBJ whole genome shotgun (WGS) entry which is preliminary data.</text>
</comment>
<evidence type="ECO:0000313" key="3">
    <source>
        <dbReference type="Proteomes" id="UP000317303"/>
    </source>
</evidence>
<accession>A0A660C896</accession>
<evidence type="ECO:0000313" key="2">
    <source>
        <dbReference type="EMBL" id="TWH19800.1"/>
    </source>
</evidence>
<proteinExistence type="predicted"/>
<dbReference type="Proteomes" id="UP000317303">
    <property type="component" value="Unassembled WGS sequence"/>
</dbReference>
<reference evidence="2 3" key="1">
    <citation type="submission" date="2019-07" db="EMBL/GenBank/DDBJ databases">
        <title>R&amp;d 2014.</title>
        <authorList>
            <person name="Klenk H.-P."/>
        </authorList>
    </citation>
    <scope>NUCLEOTIDE SEQUENCE [LARGE SCALE GENOMIC DNA]</scope>
    <source>
        <strain evidence="2 3">DSM 43194</strain>
    </source>
</reference>
<dbReference type="InterPro" id="IPR004401">
    <property type="entry name" value="YbaB/EbfC"/>
</dbReference>
<keyword evidence="2" id="KW-0238">DNA-binding</keyword>
<sequence length="174" mass="18479">MNETAKHLVQRIQAVDDAAAANRNRAETYRAMTEQLSEVTGTASSPDGLVSVEAGPDGTVEKVTFSDAVRRGVEPGELAAKVQHTIALARVAATRQQAEIVQRGLGSSDLLDKVLAEDKKLFGDSEPVDPGPAPETGPETGPGFGPGTVPGTDGGRRPRRRSDDEAFENFRVMR</sequence>
<dbReference type="OrthoDB" id="3637045at2"/>
<gene>
    <name evidence="2" type="ORF">JD82_01633</name>
</gene>
<name>A0A660C896_9PSEU</name>
<dbReference type="AlphaFoldDB" id="A0A660C896"/>